<evidence type="ECO:0000256" key="5">
    <source>
        <dbReference type="ARBA" id="ARBA00022840"/>
    </source>
</evidence>
<dbReference type="PROSITE" id="PS50893">
    <property type="entry name" value="ABC_TRANSPORTER_2"/>
    <property type="match status" value="1"/>
</dbReference>
<feature type="transmembrane region" description="Helical" evidence="8">
    <location>
        <begin position="25"/>
        <end position="50"/>
    </location>
</feature>
<dbReference type="FunFam" id="3.40.50.300:FF:000604">
    <property type="entry name" value="ABC transporter B family member 28"/>
    <property type="match status" value="1"/>
</dbReference>
<dbReference type="InterPro" id="IPR003439">
    <property type="entry name" value="ABC_transporter-like_ATP-bd"/>
</dbReference>
<evidence type="ECO:0000256" key="8">
    <source>
        <dbReference type="SAM" id="Phobius"/>
    </source>
</evidence>
<evidence type="ECO:0000256" key="1">
    <source>
        <dbReference type="ARBA" id="ARBA00004651"/>
    </source>
</evidence>
<dbReference type="AlphaFoldDB" id="A0A2M6P0G5"/>
<evidence type="ECO:0000256" key="3">
    <source>
        <dbReference type="ARBA" id="ARBA00022692"/>
    </source>
</evidence>
<evidence type="ECO:0000259" key="10">
    <source>
        <dbReference type="PROSITE" id="PS50929"/>
    </source>
</evidence>
<dbReference type="SUPFAM" id="SSF90123">
    <property type="entry name" value="ABC transporter transmembrane region"/>
    <property type="match status" value="1"/>
</dbReference>
<dbReference type="Gene3D" id="1.20.1560.10">
    <property type="entry name" value="ABC transporter type 1, transmembrane domain"/>
    <property type="match status" value="1"/>
</dbReference>
<comment type="subcellular location">
    <subcellularLocation>
        <location evidence="1">Cell membrane</location>
        <topology evidence="1">Multi-pass membrane protein</topology>
    </subcellularLocation>
</comment>
<protein>
    <recommendedName>
        <fullName evidence="13">ABC transporter ATP-binding protein</fullName>
    </recommendedName>
</protein>
<keyword evidence="7 8" id="KW-0472">Membrane</keyword>
<dbReference type="GO" id="GO:0140359">
    <property type="term" value="F:ABC-type transporter activity"/>
    <property type="evidence" value="ECO:0007669"/>
    <property type="project" value="InterPro"/>
</dbReference>
<keyword evidence="3 8" id="KW-0812">Transmembrane</keyword>
<evidence type="ECO:0000259" key="9">
    <source>
        <dbReference type="PROSITE" id="PS50893"/>
    </source>
</evidence>
<keyword evidence="4" id="KW-0547">Nucleotide-binding</keyword>
<keyword evidence="6 8" id="KW-1133">Transmembrane helix</keyword>
<dbReference type="InterPro" id="IPR036640">
    <property type="entry name" value="ABC1_TM_sf"/>
</dbReference>
<dbReference type="InterPro" id="IPR011527">
    <property type="entry name" value="ABC1_TM_dom"/>
</dbReference>
<dbReference type="PANTHER" id="PTHR24221">
    <property type="entry name" value="ATP-BINDING CASSETTE SUB-FAMILY B"/>
    <property type="match status" value="1"/>
</dbReference>
<dbReference type="Proteomes" id="UP000228528">
    <property type="component" value="Unassembled WGS sequence"/>
</dbReference>
<name>A0A2M6P0G5_9BACT</name>
<dbReference type="GO" id="GO:0005886">
    <property type="term" value="C:plasma membrane"/>
    <property type="evidence" value="ECO:0007669"/>
    <property type="project" value="UniProtKB-SubCell"/>
</dbReference>
<feature type="transmembrane region" description="Helical" evidence="8">
    <location>
        <begin position="181"/>
        <end position="202"/>
    </location>
</feature>
<feature type="transmembrane region" description="Helical" evidence="8">
    <location>
        <begin position="81"/>
        <end position="101"/>
    </location>
</feature>
<evidence type="ECO:0000256" key="4">
    <source>
        <dbReference type="ARBA" id="ARBA00022741"/>
    </source>
</evidence>
<feature type="transmembrane region" description="Helical" evidence="8">
    <location>
        <begin position="154"/>
        <end position="175"/>
    </location>
</feature>
<dbReference type="PANTHER" id="PTHR24221:SF654">
    <property type="entry name" value="ATP-BINDING CASSETTE SUB-FAMILY B MEMBER 6"/>
    <property type="match status" value="1"/>
</dbReference>
<dbReference type="GO" id="GO:0016887">
    <property type="term" value="F:ATP hydrolysis activity"/>
    <property type="evidence" value="ECO:0007669"/>
    <property type="project" value="InterPro"/>
</dbReference>
<evidence type="ECO:0000256" key="2">
    <source>
        <dbReference type="ARBA" id="ARBA00022448"/>
    </source>
</evidence>
<evidence type="ECO:0000313" key="12">
    <source>
        <dbReference type="Proteomes" id="UP000228528"/>
    </source>
</evidence>
<gene>
    <name evidence="11" type="ORF">COU30_03785</name>
</gene>
<dbReference type="SMART" id="SM00382">
    <property type="entry name" value="AAA"/>
    <property type="match status" value="1"/>
</dbReference>
<feature type="domain" description="ABC transmembrane type-1" evidence="10">
    <location>
        <begin position="30"/>
        <end position="323"/>
    </location>
</feature>
<evidence type="ECO:0008006" key="13">
    <source>
        <dbReference type="Google" id="ProtNLM"/>
    </source>
</evidence>
<feature type="domain" description="ABC transporter" evidence="9">
    <location>
        <begin position="357"/>
        <end position="592"/>
    </location>
</feature>
<feature type="transmembrane region" description="Helical" evidence="8">
    <location>
        <begin position="291"/>
        <end position="311"/>
    </location>
</feature>
<dbReference type="Pfam" id="PF00664">
    <property type="entry name" value="ABC_membrane"/>
    <property type="match status" value="1"/>
</dbReference>
<dbReference type="GO" id="GO:0005524">
    <property type="term" value="F:ATP binding"/>
    <property type="evidence" value="ECO:0007669"/>
    <property type="project" value="UniProtKB-KW"/>
</dbReference>
<dbReference type="InterPro" id="IPR003593">
    <property type="entry name" value="AAA+_ATPase"/>
</dbReference>
<proteinExistence type="predicted"/>
<dbReference type="EMBL" id="PFBW01000167">
    <property type="protein sequence ID" value="PIR77191.1"/>
    <property type="molecule type" value="Genomic_DNA"/>
</dbReference>
<comment type="caution">
    <text evidence="11">The sequence shown here is derived from an EMBL/GenBank/DDBJ whole genome shotgun (WGS) entry which is preliminary data.</text>
</comment>
<accession>A0A2M6P0G5</accession>
<evidence type="ECO:0000313" key="11">
    <source>
        <dbReference type="EMBL" id="PIR77191.1"/>
    </source>
</evidence>
<reference evidence="12" key="1">
    <citation type="submission" date="2017-09" db="EMBL/GenBank/DDBJ databases">
        <title>Depth-based differentiation of microbial function through sediment-hosted aquifers and enrichment of novel symbionts in the deep terrestrial subsurface.</title>
        <authorList>
            <person name="Probst A.J."/>
            <person name="Ladd B."/>
            <person name="Jarett J.K."/>
            <person name="Geller-Mcgrath D.E."/>
            <person name="Sieber C.M.K."/>
            <person name="Emerson J.B."/>
            <person name="Anantharaman K."/>
            <person name="Thomas B.C."/>
            <person name="Malmstrom R."/>
            <person name="Stieglmeier M."/>
            <person name="Klingl A."/>
            <person name="Woyke T."/>
            <person name="Ryan C.M."/>
            <person name="Banfield J.F."/>
        </authorList>
    </citation>
    <scope>NUCLEOTIDE SEQUENCE [LARGE SCALE GENOMIC DNA]</scope>
</reference>
<evidence type="ECO:0000256" key="6">
    <source>
        <dbReference type="ARBA" id="ARBA00022989"/>
    </source>
</evidence>
<dbReference type="InterPro" id="IPR027417">
    <property type="entry name" value="P-loop_NTPase"/>
</dbReference>
<dbReference type="GO" id="GO:0005737">
    <property type="term" value="C:cytoplasm"/>
    <property type="evidence" value="ECO:0007669"/>
    <property type="project" value="UniProtKB-ARBA"/>
</dbReference>
<dbReference type="PROSITE" id="PS50929">
    <property type="entry name" value="ABC_TM1F"/>
    <property type="match status" value="1"/>
</dbReference>
<feature type="transmembrane region" description="Helical" evidence="8">
    <location>
        <begin position="261"/>
        <end position="285"/>
    </location>
</feature>
<dbReference type="SUPFAM" id="SSF52540">
    <property type="entry name" value="P-loop containing nucleoside triphosphate hydrolases"/>
    <property type="match status" value="1"/>
</dbReference>
<evidence type="ECO:0000256" key="7">
    <source>
        <dbReference type="ARBA" id="ARBA00023136"/>
    </source>
</evidence>
<dbReference type="Pfam" id="PF00005">
    <property type="entry name" value="ABC_tran"/>
    <property type="match status" value="1"/>
</dbReference>
<dbReference type="Gene3D" id="3.40.50.300">
    <property type="entry name" value="P-loop containing nucleotide triphosphate hydrolases"/>
    <property type="match status" value="1"/>
</dbReference>
<sequence length="595" mass="67828">MKKQNKISLIIDHAYLAFSGYRRSIAYLFIFGIISGLLEGIGVNAIIPLFSLITNNGNMGDDVISRNIVTFFSFFRLPLTVYYMLGLIIILFLLKAVFLFWSNYIKIKITAEYEETKRLLLLERTLHSTWAYLIRQKIGYLENVIMHDIQRSGLLLQQITSFVMVITGLFVYLLVAINISFIMTFITMVVGAIFFTCIRPVIIKTRDISRKTVNLNKKIAHLINEQIVGLKTLKTMAVEKNVYNIASLHFADLKSYKISRFLLNSVVTIMMQPFSLLFISGLFIFTLKTSYFSFSAMIALVYLIQRIFVYIQQLQTTWQGINETFPHLEYVNNYLMESKKNQEKKMGNDTFSFKKDIVFNNVSFSYAYSDKKILNSLNFTLRCGEMLGIVGPSGAGKTTFVDVLLRLHEPQEGTIFIDGLPLSGISLHSWRKNIGYVSQDYFLINDSFLNNIKYYDESISREDAIEAAKMANIYDFIESSANGFDTLIGDRGLMLSNGQRQRIVIARILARKPKLLVFDEATSSLDKESEKKIQQVIENIRGKITIIIIAHRLSTIHHCNTLLVLNDGGVVESGSPDILLSDTSSYFYKVSNLGL</sequence>
<organism evidence="11 12">
    <name type="scientific">Candidatus Magasanikbacteria bacterium CG10_big_fil_rev_8_21_14_0_10_38_6</name>
    <dbReference type="NCBI Taxonomy" id="1974647"/>
    <lineage>
        <taxon>Bacteria</taxon>
        <taxon>Candidatus Magasanikiibacteriota</taxon>
    </lineage>
</organism>
<keyword evidence="2" id="KW-0813">Transport</keyword>
<keyword evidence="5" id="KW-0067">ATP-binding</keyword>
<dbReference type="InterPro" id="IPR039421">
    <property type="entry name" value="Type_1_exporter"/>
</dbReference>